<evidence type="ECO:0000256" key="1">
    <source>
        <dbReference type="SAM" id="MobiDB-lite"/>
    </source>
</evidence>
<dbReference type="KEGG" id="gtt:GUITHDRAFT_106504"/>
<feature type="region of interest" description="Disordered" evidence="1">
    <location>
        <begin position="158"/>
        <end position="191"/>
    </location>
</feature>
<dbReference type="Proteomes" id="UP000011087">
    <property type="component" value="Unassembled WGS sequence"/>
</dbReference>
<dbReference type="PaxDb" id="55529-EKX47517"/>
<reference evidence="4" key="2">
    <citation type="submission" date="2012-11" db="EMBL/GenBank/DDBJ databases">
        <authorList>
            <person name="Kuo A."/>
            <person name="Curtis B.A."/>
            <person name="Tanifuji G."/>
            <person name="Burki F."/>
            <person name="Gruber A."/>
            <person name="Irimia M."/>
            <person name="Maruyama S."/>
            <person name="Arias M.C."/>
            <person name="Ball S.G."/>
            <person name="Gile G.H."/>
            <person name="Hirakawa Y."/>
            <person name="Hopkins J.F."/>
            <person name="Rensing S.A."/>
            <person name="Schmutz J."/>
            <person name="Symeonidi A."/>
            <person name="Elias M."/>
            <person name="Eveleigh R.J."/>
            <person name="Herman E.K."/>
            <person name="Klute M.J."/>
            <person name="Nakayama T."/>
            <person name="Obornik M."/>
            <person name="Reyes-Prieto A."/>
            <person name="Armbrust E.V."/>
            <person name="Aves S.J."/>
            <person name="Beiko R.G."/>
            <person name="Coutinho P."/>
            <person name="Dacks J.B."/>
            <person name="Durnford D.G."/>
            <person name="Fast N.M."/>
            <person name="Green B.R."/>
            <person name="Grisdale C."/>
            <person name="Hempe F."/>
            <person name="Henrissat B."/>
            <person name="Hoppner M.P."/>
            <person name="Ishida K.-I."/>
            <person name="Kim E."/>
            <person name="Koreny L."/>
            <person name="Kroth P.G."/>
            <person name="Liu Y."/>
            <person name="Malik S.-B."/>
            <person name="Maier U.G."/>
            <person name="McRose D."/>
            <person name="Mock T."/>
            <person name="Neilson J.A."/>
            <person name="Onodera N.T."/>
            <person name="Poole A.M."/>
            <person name="Pritham E.J."/>
            <person name="Richards T.A."/>
            <person name="Rocap G."/>
            <person name="Roy S.W."/>
            <person name="Sarai C."/>
            <person name="Schaack S."/>
            <person name="Shirato S."/>
            <person name="Slamovits C.H."/>
            <person name="Spencer D.F."/>
            <person name="Suzuki S."/>
            <person name="Worden A.Z."/>
            <person name="Zauner S."/>
            <person name="Barry K."/>
            <person name="Bell C."/>
            <person name="Bharti A.K."/>
            <person name="Crow J.A."/>
            <person name="Grimwood J."/>
            <person name="Kramer R."/>
            <person name="Lindquist E."/>
            <person name="Lucas S."/>
            <person name="Salamov A."/>
            <person name="McFadden G.I."/>
            <person name="Lane C.E."/>
            <person name="Keeling P.J."/>
            <person name="Gray M.W."/>
            <person name="Grigoriev I.V."/>
            <person name="Archibald J.M."/>
        </authorList>
    </citation>
    <scope>NUCLEOTIDE SEQUENCE</scope>
    <source>
        <strain evidence="4">CCMP2712</strain>
    </source>
</reference>
<accession>L1JGR0</accession>
<name>L1JGR0_GUITC</name>
<reference evidence="3" key="3">
    <citation type="submission" date="2015-06" db="UniProtKB">
        <authorList>
            <consortium name="EnsemblProtists"/>
        </authorList>
    </citation>
    <scope>IDENTIFICATION</scope>
</reference>
<dbReference type="AlphaFoldDB" id="L1JGR0"/>
<feature type="compositionally biased region" description="Basic and acidic residues" evidence="1">
    <location>
        <begin position="159"/>
        <end position="181"/>
    </location>
</feature>
<organism evidence="2">
    <name type="scientific">Guillardia theta (strain CCMP2712)</name>
    <name type="common">Cryptophyte</name>
    <dbReference type="NCBI Taxonomy" id="905079"/>
    <lineage>
        <taxon>Eukaryota</taxon>
        <taxon>Cryptophyceae</taxon>
        <taxon>Pyrenomonadales</taxon>
        <taxon>Geminigeraceae</taxon>
        <taxon>Guillardia</taxon>
    </lineage>
</organism>
<dbReference type="GeneID" id="17304368"/>
<evidence type="ECO:0000313" key="4">
    <source>
        <dbReference type="Proteomes" id="UP000011087"/>
    </source>
</evidence>
<sequence>MDLLGPFCPRCSNPAVDDQGSSCIFCLDYSVDLLSSLSEPDLDPSLADCDVILPQELSAEKRSSRRWSPDAREKHSLACAGKPRLDTQEKIDIIRLYYQSPCSTKGRRSFNQWTIARAYGKSRAAISKILKPDNALQVLSSAEARSLNVTERWAITRSIQEERRRKDEGKALSKQHTKEQAPRQLEGSVLS</sequence>
<evidence type="ECO:0000313" key="3">
    <source>
        <dbReference type="EnsemblProtists" id="EKX47517"/>
    </source>
</evidence>
<reference evidence="2 4" key="1">
    <citation type="journal article" date="2012" name="Nature">
        <title>Algal genomes reveal evolutionary mosaicism and the fate of nucleomorphs.</title>
        <authorList>
            <consortium name="DOE Joint Genome Institute"/>
            <person name="Curtis B.A."/>
            <person name="Tanifuji G."/>
            <person name="Burki F."/>
            <person name="Gruber A."/>
            <person name="Irimia M."/>
            <person name="Maruyama S."/>
            <person name="Arias M.C."/>
            <person name="Ball S.G."/>
            <person name="Gile G.H."/>
            <person name="Hirakawa Y."/>
            <person name="Hopkins J.F."/>
            <person name="Kuo A."/>
            <person name="Rensing S.A."/>
            <person name="Schmutz J."/>
            <person name="Symeonidi A."/>
            <person name="Elias M."/>
            <person name="Eveleigh R.J."/>
            <person name="Herman E.K."/>
            <person name="Klute M.J."/>
            <person name="Nakayama T."/>
            <person name="Obornik M."/>
            <person name="Reyes-Prieto A."/>
            <person name="Armbrust E.V."/>
            <person name="Aves S.J."/>
            <person name="Beiko R.G."/>
            <person name="Coutinho P."/>
            <person name="Dacks J.B."/>
            <person name="Durnford D.G."/>
            <person name="Fast N.M."/>
            <person name="Green B.R."/>
            <person name="Grisdale C.J."/>
            <person name="Hempel F."/>
            <person name="Henrissat B."/>
            <person name="Hoppner M.P."/>
            <person name="Ishida K."/>
            <person name="Kim E."/>
            <person name="Koreny L."/>
            <person name="Kroth P.G."/>
            <person name="Liu Y."/>
            <person name="Malik S.B."/>
            <person name="Maier U.G."/>
            <person name="McRose D."/>
            <person name="Mock T."/>
            <person name="Neilson J.A."/>
            <person name="Onodera N.T."/>
            <person name="Poole A.M."/>
            <person name="Pritham E.J."/>
            <person name="Richards T.A."/>
            <person name="Rocap G."/>
            <person name="Roy S.W."/>
            <person name="Sarai C."/>
            <person name="Schaack S."/>
            <person name="Shirato S."/>
            <person name="Slamovits C.H."/>
            <person name="Spencer D.F."/>
            <person name="Suzuki S."/>
            <person name="Worden A.Z."/>
            <person name="Zauner S."/>
            <person name="Barry K."/>
            <person name="Bell C."/>
            <person name="Bharti A.K."/>
            <person name="Crow J.A."/>
            <person name="Grimwood J."/>
            <person name="Kramer R."/>
            <person name="Lindquist E."/>
            <person name="Lucas S."/>
            <person name="Salamov A."/>
            <person name="McFadden G.I."/>
            <person name="Lane C.E."/>
            <person name="Keeling P.J."/>
            <person name="Gray M.W."/>
            <person name="Grigoriev I.V."/>
            <person name="Archibald J.M."/>
        </authorList>
    </citation>
    <scope>NUCLEOTIDE SEQUENCE</scope>
    <source>
        <strain evidence="2 4">CCMP2712</strain>
    </source>
</reference>
<protein>
    <submittedName>
        <fullName evidence="2 3">Uncharacterized protein</fullName>
    </submittedName>
</protein>
<keyword evidence="4" id="KW-1185">Reference proteome</keyword>
<dbReference type="EnsemblProtists" id="EKX47517">
    <property type="protein sequence ID" value="EKX47517"/>
    <property type="gene ID" value="GUITHDRAFT_106504"/>
</dbReference>
<evidence type="ECO:0000313" key="2">
    <source>
        <dbReference type="EMBL" id="EKX47517.1"/>
    </source>
</evidence>
<gene>
    <name evidence="2" type="ORF">GUITHDRAFT_106504</name>
</gene>
<dbReference type="RefSeq" id="XP_005834497.1">
    <property type="nucleotide sequence ID" value="XM_005834440.1"/>
</dbReference>
<dbReference type="HOGENOM" id="CLU_1542952_0_0_1"/>
<dbReference type="EMBL" id="JH992989">
    <property type="protein sequence ID" value="EKX47517.1"/>
    <property type="molecule type" value="Genomic_DNA"/>
</dbReference>
<proteinExistence type="predicted"/>